<dbReference type="EMBL" id="FMVJ01000021">
    <property type="protein sequence ID" value="SCZ13452.1"/>
    <property type="molecule type" value="Genomic_DNA"/>
</dbReference>
<organism evidence="2 3">
    <name type="scientific">Microvirga guangxiensis</name>
    <dbReference type="NCBI Taxonomy" id="549386"/>
    <lineage>
        <taxon>Bacteria</taxon>
        <taxon>Pseudomonadati</taxon>
        <taxon>Pseudomonadota</taxon>
        <taxon>Alphaproteobacteria</taxon>
        <taxon>Hyphomicrobiales</taxon>
        <taxon>Methylobacteriaceae</taxon>
        <taxon>Microvirga</taxon>
    </lineage>
</organism>
<reference evidence="2 3" key="1">
    <citation type="submission" date="2016-10" db="EMBL/GenBank/DDBJ databases">
        <authorList>
            <person name="de Groot N.N."/>
        </authorList>
    </citation>
    <scope>NUCLEOTIDE SEQUENCE [LARGE SCALE GENOMIC DNA]</scope>
    <source>
        <strain evidence="2 3">CGMCC 1.7666</strain>
    </source>
</reference>
<evidence type="ECO:0000313" key="3">
    <source>
        <dbReference type="Proteomes" id="UP000199569"/>
    </source>
</evidence>
<keyword evidence="3" id="KW-1185">Reference proteome</keyword>
<protein>
    <submittedName>
        <fullName evidence="2">Uncharacterized protein</fullName>
    </submittedName>
</protein>
<evidence type="ECO:0000256" key="1">
    <source>
        <dbReference type="SAM" id="MobiDB-lite"/>
    </source>
</evidence>
<sequence length="83" mass="9769">MTHIDDQVAKHVRELILKAIRKPMDHQEQPPNPDTLNQIVRILKRRSDSSWDQLRLTRSSSSDKGLKRITSGNPYRREWQHTG</sequence>
<proteinExistence type="predicted"/>
<dbReference type="Proteomes" id="UP000199569">
    <property type="component" value="Unassembled WGS sequence"/>
</dbReference>
<gene>
    <name evidence="2" type="ORF">SAMN02927923_04448</name>
</gene>
<evidence type="ECO:0000313" key="2">
    <source>
        <dbReference type="EMBL" id="SCZ13452.1"/>
    </source>
</evidence>
<feature type="compositionally biased region" description="Polar residues" evidence="1">
    <location>
        <begin position="51"/>
        <end position="63"/>
    </location>
</feature>
<name>A0A1G5LKQ8_9HYPH</name>
<accession>A0A1G5LKQ8</accession>
<feature type="region of interest" description="Disordered" evidence="1">
    <location>
        <begin position="51"/>
        <end position="83"/>
    </location>
</feature>
<dbReference type="AlphaFoldDB" id="A0A1G5LKQ8"/>